<gene>
    <name evidence="1" type="ORF">EWM64_g3435</name>
</gene>
<comment type="caution">
    <text evidence="1">The sequence shown here is derived from an EMBL/GenBank/DDBJ whole genome shotgun (WGS) entry which is preliminary data.</text>
</comment>
<dbReference type="EMBL" id="SFCI01000320">
    <property type="protein sequence ID" value="TFY80574.1"/>
    <property type="molecule type" value="Genomic_DNA"/>
</dbReference>
<feature type="non-terminal residue" evidence="1">
    <location>
        <position position="98"/>
    </location>
</feature>
<evidence type="ECO:0000313" key="1">
    <source>
        <dbReference type="EMBL" id="TFY80574.1"/>
    </source>
</evidence>
<dbReference type="Proteomes" id="UP000298061">
    <property type="component" value="Unassembled WGS sequence"/>
</dbReference>
<reference evidence="1 2" key="1">
    <citation type="submission" date="2019-02" db="EMBL/GenBank/DDBJ databases">
        <title>Genome sequencing of the rare red list fungi Hericium alpestre (H. flagellum).</title>
        <authorList>
            <person name="Buettner E."/>
            <person name="Kellner H."/>
        </authorList>
    </citation>
    <scope>NUCLEOTIDE SEQUENCE [LARGE SCALE GENOMIC DNA]</scope>
    <source>
        <strain evidence="1 2">DSM 108284</strain>
    </source>
</reference>
<organism evidence="1 2">
    <name type="scientific">Hericium alpestre</name>
    <dbReference type="NCBI Taxonomy" id="135208"/>
    <lineage>
        <taxon>Eukaryota</taxon>
        <taxon>Fungi</taxon>
        <taxon>Dikarya</taxon>
        <taxon>Basidiomycota</taxon>
        <taxon>Agaricomycotina</taxon>
        <taxon>Agaricomycetes</taxon>
        <taxon>Russulales</taxon>
        <taxon>Hericiaceae</taxon>
        <taxon>Hericium</taxon>
    </lineage>
</organism>
<name>A0A4Z0A280_9AGAM</name>
<sequence>MAIIPDLEPVDAITSLSAYKNASMQEVQASGDKLVVAHFVVGNTHDYTVDDWKRDIALAASKGLDGFALNFGKDEWQPAKLDDAYAAAQAVSQSGSAN</sequence>
<proteinExistence type="predicted"/>
<dbReference type="InterPro" id="IPR005197">
    <property type="entry name" value="Glyco_hydro_71"/>
</dbReference>
<dbReference type="STRING" id="135208.A0A4Z0A280"/>
<keyword evidence="2" id="KW-1185">Reference proteome</keyword>
<evidence type="ECO:0000313" key="2">
    <source>
        <dbReference type="Proteomes" id="UP000298061"/>
    </source>
</evidence>
<dbReference type="AlphaFoldDB" id="A0A4Z0A280"/>
<dbReference type="OrthoDB" id="3258470at2759"/>
<dbReference type="GO" id="GO:0051118">
    <property type="term" value="F:glucan endo-1,3-alpha-glucosidase activity"/>
    <property type="evidence" value="ECO:0007669"/>
    <property type="project" value="InterPro"/>
</dbReference>
<protein>
    <submittedName>
        <fullName evidence="1">Uncharacterized protein</fullName>
    </submittedName>
</protein>
<dbReference type="Pfam" id="PF03659">
    <property type="entry name" value="Glyco_hydro_71"/>
    <property type="match status" value="1"/>
</dbReference>
<accession>A0A4Z0A280</accession>